<evidence type="ECO:0000313" key="1">
    <source>
        <dbReference type="EMBL" id="KGE84916.1"/>
    </source>
</evidence>
<dbReference type="Proteomes" id="UP000029736">
    <property type="component" value="Unassembled WGS sequence"/>
</dbReference>
<sequence length="80" mass="9281">MENLMISKYVKLFELMSLELKIELLSRLADSIKSGYSGDREPDKKELSRELFGAWADMDDDITELIYSSRTTSDREINLD</sequence>
<protein>
    <submittedName>
        <fullName evidence="1">Uncharacterized protein</fullName>
    </submittedName>
</protein>
<accession>A0A098RYJ8</accession>
<gene>
    <name evidence="1" type="ORF">IX84_31145</name>
</gene>
<dbReference type="RefSeq" id="WP_044230115.1">
    <property type="nucleotide sequence ID" value="NZ_JPOS01000101.1"/>
</dbReference>
<dbReference type="AlphaFoldDB" id="A0A098RYJ8"/>
<dbReference type="EMBL" id="JPOS01000101">
    <property type="protein sequence ID" value="KGE84916.1"/>
    <property type="molecule type" value="Genomic_DNA"/>
</dbReference>
<reference evidence="1 2" key="1">
    <citation type="journal article" date="2014" name="Int. J. Syst. Evol. Microbiol.">
        <title>Phaeodactylibacter xiamenensis gen. nov., sp. nov., a member of the family Saprospiraceae isolated from the marine alga Phaeodactylum tricornutum.</title>
        <authorList>
            <person name="Chen Z.Jr."/>
            <person name="Lei X."/>
            <person name="Lai Q."/>
            <person name="Li Y."/>
            <person name="Zhang B."/>
            <person name="Zhang J."/>
            <person name="Zhang H."/>
            <person name="Yang L."/>
            <person name="Zheng W."/>
            <person name="Tian Y."/>
            <person name="Yu Z."/>
            <person name="Xu H.Jr."/>
            <person name="Zheng T."/>
        </authorList>
    </citation>
    <scope>NUCLEOTIDE SEQUENCE [LARGE SCALE GENOMIC DNA]</scope>
    <source>
        <strain evidence="1 2">KD52</strain>
    </source>
</reference>
<name>A0A098RYJ8_9BACT</name>
<dbReference type="OrthoDB" id="1494219at2"/>
<organism evidence="1 2">
    <name type="scientific">Phaeodactylibacter xiamenensis</name>
    <dbReference type="NCBI Taxonomy" id="1524460"/>
    <lineage>
        <taxon>Bacteria</taxon>
        <taxon>Pseudomonadati</taxon>
        <taxon>Bacteroidota</taxon>
        <taxon>Saprospiria</taxon>
        <taxon>Saprospirales</taxon>
        <taxon>Haliscomenobacteraceae</taxon>
        <taxon>Phaeodactylibacter</taxon>
    </lineage>
</organism>
<proteinExistence type="predicted"/>
<dbReference type="STRING" id="1524460.IX84_31145"/>
<evidence type="ECO:0000313" key="2">
    <source>
        <dbReference type="Proteomes" id="UP000029736"/>
    </source>
</evidence>
<keyword evidence="2" id="KW-1185">Reference proteome</keyword>
<comment type="caution">
    <text evidence="1">The sequence shown here is derived from an EMBL/GenBank/DDBJ whole genome shotgun (WGS) entry which is preliminary data.</text>
</comment>